<evidence type="ECO:0000313" key="2">
    <source>
        <dbReference type="EMBL" id="QKX63282.1"/>
    </source>
</evidence>
<feature type="compositionally biased region" description="Basic residues" evidence="1">
    <location>
        <begin position="17"/>
        <end position="26"/>
    </location>
</feature>
<reference evidence="3" key="1">
    <citation type="submission" date="2020-06" db="EMBL/GenBank/DDBJ databases">
        <title>A chromosome-scale genome assembly of Talaromyces rugulosus W13939.</title>
        <authorList>
            <person name="Wang B."/>
            <person name="Guo L."/>
            <person name="Ye K."/>
            <person name="Wang L."/>
        </authorList>
    </citation>
    <scope>NUCLEOTIDE SEQUENCE [LARGE SCALE GENOMIC DNA]</scope>
    <source>
        <strain evidence="3">W13939</strain>
    </source>
</reference>
<feature type="region of interest" description="Disordered" evidence="1">
    <location>
        <begin position="1"/>
        <end position="26"/>
    </location>
</feature>
<proteinExistence type="predicted"/>
<evidence type="ECO:0000256" key="1">
    <source>
        <dbReference type="SAM" id="MobiDB-lite"/>
    </source>
</evidence>
<dbReference type="RefSeq" id="XP_035349456.1">
    <property type="nucleotide sequence ID" value="XM_035493563.1"/>
</dbReference>
<dbReference type="Proteomes" id="UP000509510">
    <property type="component" value="Chromosome VI"/>
</dbReference>
<dbReference type="AlphaFoldDB" id="A0A7H8RA69"/>
<dbReference type="KEGG" id="trg:TRUGW13939_10451"/>
<organism evidence="2 3">
    <name type="scientific">Talaromyces rugulosus</name>
    <name type="common">Penicillium rugulosum</name>
    <dbReference type="NCBI Taxonomy" id="121627"/>
    <lineage>
        <taxon>Eukaryota</taxon>
        <taxon>Fungi</taxon>
        <taxon>Dikarya</taxon>
        <taxon>Ascomycota</taxon>
        <taxon>Pezizomycotina</taxon>
        <taxon>Eurotiomycetes</taxon>
        <taxon>Eurotiomycetidae</taxon>
        <taxon>Eurotiales</taxon>
        <taxon>Trichocomaceae</taxon>
        <taxon>Talaromyces</taxon>
        <taxon>Talaromyces sect. Islandici</taxon>
    </lineage>
</organism>
<gene>
    <name evidence="2" type="ORF">TRUGW13939_10451</name>
</gene>
<evidence type="ECO:0000313" key="3">
    <source>
        <dbReference type="Proteomes" id="UP000509510"/>
    </source>
</evidence>
<keyword evidence="3" id="KW-1185">Reference proteome</keyword>
<name>A0A7H8RA69_TALRU</name>
<protein>
    <submittedName>
        <fullName evidence="2">Uncharacterized protein</fullName>
    </submittedName>
</protein>
<accession>A0A7H8RA69</accession>
<sequence length="628" mass="72251">MFSLQGPHANRHDPPHPHHPPGHRHIKQNEKGEWVDSGSNAQFVEQIKSGDTIFFHTSNCTWCYNGTCSNNSPWNIPTASGGNKNDLIIVILNKGYFVISCIPGSHTKEENPRPLVPHQNYAVDEFIKNYISLIWLEKAIYYSTDNFHNFTIGRGNGQSENLGQLAPGMWMKKIYGGVFHDYNDNIIPKISDEFQVFDNTDKKKNLYSNSACHAPKSYEPYFLFDKNIPLDYFLMFQFQGLSNPIYARFTPQFIESGSLHNALKIIMEIFLAFTTLDDPMLRDIPPNGFAFISIGDRRPYAKWKADLKIPLNGKPDTFVIMRDARDVAFVRIAKNAMEDRRLTQTIFDIRNILHHRNKIASSRASAHVIFPVDEKLREKNPAVQANFRQLFDQIIAVHTPGQFATWDPYCYKKHMTESELFLDITLSSKRPRKTIFHPLQKFGQLAIGEMDMCIETFDKSTTVRTCFASMEWAIFTTQKDLPHFLESRQGIVINLDTYQQFDVSCPDFQESFEETIVVLYDSLHCIICRYPRGFDNDIDVWNKLGRFASTLLKPIEPWRLVTINSNFSAWPGANQFFNTGMRVAWFPETCLLSIIRSDHGLIEVAGARWDGELTEVPIPLRTLSFDID</sequence>
<dbReference type="EMBL" id="CP055903">
    <property type="protein sequence ID" value="QKX63282.1"/>
    <property type="molecule type" value="Genomic_DNA"/>
</dbReference>
<dbReference type="GeneID" id="55997931"/>